<feature type="domain" description="J" evidence="1">
    <location>
        <begin position="43"/>
        <end position="123"/>
    </location>
</feature>
<dbReference type="SMART" id="SM00271">
    <property type="entry name" value="DnaJ"/>
    <property type="match status" value="1"/>
</dbReference>
<dbReference type="PROSITE" id="PS50076">
    <property type="entry name" value="DNAJ_2"/>
    <property type="match status" value="1"/>
</dbReference>
<evidence type="ECO:0000259" key="1">
    <source>
        <dbReference type="PROSITE" id="PS50076"/>
    </source>
</evidence>
<dbReference type="Proteomes" id="UP000323917">
    <property type="component" value="Chromosome"/>
</dbReference>
<dbReference type="SUPFAM" id="SSF52047">
    <property type="entry name" value="RNI-like"/>
    <property type="match status" value="1"/>
</dbReference>
<sequence>MSLAYLRLKCGRECRELTLHGSPFIMNCMPSPQVHRDADGRPDFMVVLGVGPPYAEEDVKQAYFQKAKSLHPDRGGDPHEFDALHQAFEQATQYLEFKRNSRGWIARQMDGYLQSRELTDELTAFGAHVETNAVEWLQRSFGDFADLTESITSIRLENSSQAETMLSTMLKQVGALDKLTRLELPGCQVSDKAIIRCEAFQQLQYLDLSGATVTKAVVAIVDRLPNLVTLDLSGTKVWWWTRHRVASELHKRQAEKPVILG</sequence>
<dbReference type="InterPro" id="IPR032675">
    <property type="entry name" value="LRR_dom_sf"/>
</dbReference>
<evidence type="ECO:0000313" key="2">
    <source>
        <dbReference type="EMBL" id="QEG36489.1"/>
    </source>
</evidence>
<dbReference type="AlphaFoldDB" id="A0A5B9QF26"/>
<dbReference type="Gene3D" id="1.10.287.110">
    <property type="entry name" value="DnaJ domain"/>
    <property type="match status" value="1"/>
</dbReference>
<dbReference type="CDD" id="cd06257">
    <property type="entry name" value="DnaJ"/>
    <property type="match status" value="1"/>
</dbReference>
<dbReference type="InterPro" id="IPR036869">
    <property type="entry name" value="J_dom_sf"/>
</dbReference>
<gene>
    <name evidence="2" type="ORF">Pr1d_38030</name>
</gene>
<dbReference type="EMBL" id="CP042913">
    <property type="protein sequence ID" value="QEG36489.1"/>
    <property type="molecule type" value="Genomic_DNA"/>
</dbReference>
<name>A0A5B9QF26_9BACT</name>
<protein>
    <submittedName>
        <fullName evidence="2">DnaJ domain protein</fullName>
    </submittedName>
</protein>
<evidence type="ECO:0000313" key="3">
    <source>
        <dbReference type="Proteomes" id="UP000323917"/>
    </source>
</evidence>
<dbReference type="KEGG" id="bgok:Pr1d_38030"/>
<keyword evidence="3" id="KW-1185">Reference proteome</keyword>
<accession>A0A5B9QF26</accession>
<organism evidence="2 3">
    <name type="scientific">Bythopirellula goksoeyrii</name>
    <dbReference type="NCBI Taxonomy" id="1400387"/>
    <lineage>
        <taxon>Bacteria</taxon>
        <taxon>Pseudomonadati</taxon>
        <taxon>Planctomycetota</taxon>
        <taxon>Planctomycetia</taxon>
        <taxon>Pirellulales</taxon>
        <taxon>Lacipirellulaceae</taxon>
        <taxon>Bythopirellula</taxon>
    </lineage>
</organism>
<dbReference type="Gene3D" id="3.80.10.10">
    <property type="entry name" value="Ribonuclease Inhibitor"/>
    <property type="match status" value="1"/>
</dbReference>
<dbReference type="InterPro" id="IPR001623">
    <property type="entry name" value="DnaJ_domain"/>
</dbReference>
<dbReference type="SUPFAM" id="SSF46565">
    <property type="entry name" value="Chaperone J-domain"/>
    <property type="match status" value="1"/>
</dbReference>
<proteinExistence type="predicted"/>
<reference evidence="2 3" key="1">
    <citation type="submission" date="2019-08" db="EMBL/GenBank/DDBJ databases">
        <title>Deep-cultivation of Planctomycetes and their phenomic and genomic characterization uncovers novel biology.</title>
        <authorList>
            <person name="Wiegand S."/>
            <person name="Jogler M."/>
            <person name="Boedeker C."/>
            <person name="Pinto D."/>
            <person name="Vollmers J."/>
            <person name="Rivas-Marin E."/>
            <person name="Kohn T."/>
            <person name="Peeters S.H."/>
            <person name="Heuer A."/>
            <person name="Rast P."/>
            <person name="Oberbeckmann S."/>
            <person name="Bunk B."/>
            <person name="Jeske O."/>
            <person name="Meyerdierks A."/>
            <person name="Storesund J.E."/>
            <person name="Kallscheuer N."/>
            <person name="Luecker S."/>
            <person name="Lage O.M."/>
            <person name="Pohl T."/>
            <person name="Merkel B.J."/>
            <person name="Hornburger P."/>
            <person name="Mueller R.-W."/>
            <person name="Bruemmer F."/>
            <person name="Labrenz M."/>
            <person name="Spormann A.M."/>
            <person name="Op den Camp H."/>
            <person name="Overmann J."/>
            <person name="Amann R."/>
            <person name="Jetten M.S.M."/>
            <person name="Mascher T."/>
            <person name="Medema M.H."/>
            <person name="Devos D.P."/>
            <person name="Kaster A.-K."/>
            <person name="Ovreas L."/>
            <person name="Rohde M."/>
            <person name="Galperin M.Y."/>
            <person name="Jogler C."/>
        </authorList>
    </citation>
    <scope>NUCLEOTIDE SEQUENCE [LARGE SCALE GENOMIC DNA]</scope>
    <source>
        <strain evidence="2 3">Pr1d</strain>
    </source>
</reference>